<evidence type="ECO:0000256" key="8">
    <source>
        <dbReference type="ARBA" id="ARBA00023136"/>
    </source>
</evidence>
<evidence type="ECO:0000256" key="2">
    <source>
        <dbReference type="ARBA" id="ARBA00009752"/>
    </source>
</evidence>
<keyword evidence="4" id="KW-0732">Signal</keyword>
<evidence type="ECO:0000256" key="6">
    <source>
        <dbReference type="ARBA" id="ARBA00022801"/>
    </source>
</evidence>
<evidence type="ECO:0000313" key="14">
    <source>
        <dbReference type="EMBL" id="KAJ1118321.1"/>
    </source>
</evidence>
<comment type="caution">
    <text evidence="14">The sequence shown here is derived from an EMBL/GenBank/DDBJ whole genome shotgun (WGS) entry which is preliminary data.</text>
</comment>
<dbReference type="FunFam" id="3.40.50.10140:FF:000002">
    <property type="entry name" value="Interleukin 1 receptor accessory protein"/>
    <property type="match status" value="1"/>
</dbReference>
<evidence type="ECO:0000256" key="5">
    <source>
        <dbReference type="ARBA" id="ARBA00022737"/>
    </source>
</evidence>
<keyword evidence="6" id="KW-0378">Hydrolase</keyword>
<feature type="domain" description="TIR" evidence="13">
    <location>
        <begin position="36"/>
        <end position="183"/>
    </location>
</feature>
<comment type="subcellular location">
    <subcellularLocation>
        <location evidence="1">Membrane</location>
        <topology evidence="1">Single-pass type I membrane protein</topology>
    </subcellularLocation>
</comment>
<comment type="similarity">
    <text evidence="2">Belongs to the interleukin-1 receptor family.</text>
</comment>
<evidence type="ECO:0000259" key="13">
    <source>
        <dbReference type="PROSITE" id="PS50104"/>
    </source>
</evidence>
<evidence type="ECO:0000256" key="12">
    <source>
        <dbReference type="ARBA" id="ARBA00023319"/>
    </source>
</evidence>
<evidence type="ECO:0000256" key="3">
    <source>
        <dbReference type="ARBA" id="ARBA00022692"/>
    </source>
</evidence>
<dbReference type="Gene3D" id="3.40.50.10140">
    <property type="entry name" value="Toll/interleukin-1 receptor homology (TIR) domain"/>
    <property type="match status" value="1"/>
</dbReference>
<keyword evidence="12" id="KW-0393">Immunoglobulin domain</keyword>
<evidence type="ECO:0000313" key="15">
    <source>
        <dbReference type="Proteomes" id="UP001066276"/>
    </source>
</evidence>
<evidence type="ECO:0000256" key="11">
    <source>
        <dbReference type="ARBA" id="ARBA00023180"/>
    </source>
</evidence>
<evidence type="ECO:0000256" key="1">
    <source>
        <dbReference type="ARBA" id="ARBA00004479"/>
    </source>
</evidence>
<dbReference type="GO" id="GO:0016787">
    <property type="term" value="F:hydrolase activity"/>
    <property type="evidence" value="ECO:0007669"/>
    <property type="project" value="UniProtKB-KW"/>
</dbReference>
<evidence type="ECO:0000256" key="9">
    <source>
        <dbReference type="ARBA" id="ARBA00023157"/>
    </source>
</evidence>
<gene>
    <name evidence="14" type="ORF">NDU88_006515</name>
</gene>
<accession>A0AAV7NQY8</accession>
<keyword evidence="15" id="KW-1185">Reference proteome</keyword>
<keyword evidence="10" id="KW-0675">Receptor</keyword>
<keyword evidence="8" id="KW-0472">Membrane</keyword>
<dbReference type="SUPFAM" id="SSF52200">
    <property type="entry name" value="Toll/Interleukin receptor TIR domain"/>
    <property type="match status" value="1"/>
</dbReference>
<dbReference type="Pfam" id="PF01582">
    <property type="entry name" value="TIR"/>
    <property type="match status" value="1"/>
</dbReference>
<dbReference type="Proteomes" id="UP001066276">
    <property type="component" value="Chromosome 8"/>
</dbReference>
<dbReference type="SMART" id="SM00255">
    <property type="entry name" value="TIR"/>
    <property type="match status" value="1"/>
</dbReference>
<dbReference type="PRINTS" id="PR01537">
    <property type="entry name" value="INTRLKN1R1F"/>
</dbReference>
<keyword evidence="9" id="KW-1015">Disulfide bond</keyword>
<organism evidence="14 15">
    <name type="scientific">Pleurodeles waltl</name>
    <name type="common">Iberian ribbed newt</name>
    <dbReference type="NCBI Taxonomy" id="8319"/>
    <lineage>
        <taxon>Eukaryota</taxon>
        <taxon>Metazoa</taxon>
        <taxon>Chordata</taxon>
        <taxon>Craniata</taxon>
        <taxon>Vertebrata</taxon>
        <taxon>Euteleostomi</taxon>
        <taxon>Amphibia</taxon>
        <taxon>Batrachia</taxon>
        <taxon>Caudata</taxon>
        <taxon>Salamandroidea</taxon>
        <taxon>Salamandridae</taxon>
        <taxon>Pleurodelinae</taxon>
        <taxon>Pleurodeles</taxon>
    </lineage>
</organism>
<dbReference type="AlphaFoldDB" id="A0AAV7NQY8"/>
<dbReference type="GO" id="GO:0016020">
    <property type="term" value="C:membrane"/>
    <property type="evidence" value="ECO:0007669"/>
    <property type="project" value="UniProtKB-SubCell"/>
</dbReference>
<evidence type="ECO:0000256" key="4">
    <source>
        <dbReference type="ARBA" id="ARBA00022729"/>
    </source>
</evidence>
<evidence type="ECO:0000256" key="7">
    <source>
        <dbReference type="ARBA" id="ARBA00022989"/>
    </source>
</evidence>
<protein>
    <recommendedName>
        <fullName evidence="13">TIR domain-containing protein</fullName>
    </recommendedName>
</protein>
<dbReference type="InterPro" id="IPR015621">
    <property type="entry name" value="IL-1_rcpt_fam"/>
</dbReference>
<dbReference type="PROSITE" id="PS50104">
    <property type="entry name" value="TIR"/>
    <property type="match status" value="1"/>
</dbReference>
<name>A0AAV7NQY8_PLEWA</name>
<keyword evidence="3" id="KW-0812">Transmembrane</keyword>
<evidence type="ECO:0000256" key="10">
    <source>
        <dbReference type="ARBA" id="ARBA00023170"/>
    </source>
</evidence>
<dbReference type="InterPro" id="IPR000157">
    <property type="entry name" value="TIR_dom"/>
</dbReference>
<keyword evidence="5" id="KW-0677">Repeat</keyword>
<dbReference type="InterPro" id="IPR035897">
    <property type="entry name" value="Toll_tir_struct_dom_sf"/>
</dbReference>
<dbReference type="EMBL" id="JANPWB010000012">
    <property type="protein sequence ID" value="KAJ1118321.1"/>
    <property type="molecule type" value="Genomic_DNA"/>
</dbReference>
<dbReference type="PANTHER" id="PTHR11890:SF6">
    <property type="entry name" value="INTERLEUKIN-18 RECEPTOR 1"/>
    <property type="match status" value="1"/>
</dbReference>
<keyword evidence="7" id="KW-1133">Transmembrane helix</keyword>
<keyword evidence="11" id="KW-0325">Glycoprotein</keyword>
<dbReference type="PANTHER" id="PTHR11890">
    <property type="entry name" value="INTERLEUKIN-1 RECEPTOR FAMILY MEMBER"/>
    <property type="match status" value="1"/>
</dbReference>
<sequence length="210" mass="23556">MPGAGESSSRMQAALKPGWTASANLGLNQIQDLGLKEYDAYVSYAKCPGLDSEAGRIFALETLSYNLEHKFGYNLCIFDRDVVPGGAIVEEINSFIDKSRRVIIILSGNYTSDDAMYELESGLYKSLVERKTKVIIIEYNLQNHTKLMVESLDLLKSSSKVKWKSEKSPPLNSRFWKKIRYLMPAKSMRSLSDHAAQNYVTQRINSIAGS</sequence>
<dbReference type="GO" id="GO:0007165">
    <property type="term" value="P:signal transduction"/>
    <property type="evidence" value="ECO:0007669"/>
    <property type="project" value="InterPro"/>
</dbReference>
<reference evidence="14" key="1">
    <citation type="journal article" date="2022" name="bioRxiv">
        <title>Sequencing and chromosome-scale assembly of the giantPleurodeles waltlgenome.</title>
        <authorList>
            <person name="Brown T."/>
            <person name="Elewa A."/>
            <person name="Iarovenko S."/>
            <person name="Subramanian E."/>
            <person name="Araus A.J."/>
            <person name="Petzold A."/>
            <person name="Susuki M."/>
            <person name="Suzuki K.-i.T."/>
            <person name="Hayashi T."/>
            <person name="Toyoda A."/>
            <person name="Oliveira C."/>
            <person name="Osipova E."/>
            <person name="Leigh N.D."/>
            <person name="Simon A."/>
            <person name="Yun M.H."/>
        </authorList>
    </citation>
    <scope>NUCLEOTIDE SEQUENCE</scope>
    <source>
        <strain evidence="14">20211129_DDA</strain>
        <tissue evidence="14">Liver</tissue>
    </source>
</reference>
<proteinExistence type="inferred from homology"/>